<accession>A0AAU1UJG6</accession>
<dbReference type="AlphaFoldDB" id="A0AAU1UJG6"/>
<feature type="region of interest" description="Disordered" evidence="1">
    <location>
        <begin position="109"/>
        <end position="154"/>
    </location>
</feature>
<organism evidence="2">
    <name type="scientific">Streptomyces sp. NBC_00119</name>
    <dbReference type="NCBI Taxonomy" id="2975659"/>
    <lineage>
        <taxon>Bacteria</taxon>
        <taxon>Bacillati</taxon>
        <taxon>Actinomycetota</taxon>
        <taxon>Actinomycetes</taxon>
        <taxon>Kitasatosporales</taxon>
        <taxon>Streptomycetaceae</taxon>
        <taxon>Streptomyces</taxon>
    </lineage>
</organism>
<sequence>MGAGAEGVAEEDFTEADAGAVAEADAVPEAADDDGPGEPVACAPPFPGEGAADRDETDPDGAGTAESSVADTVRLGAFPELKAPLATAITAAAPTPNAAVPTITRWRLRRAGDRRPRPATTCSEVRTDMPSTAGPSPTGPSKSRRSSWATVPAD</sequence>
<evidence type="ECO:0000313" key="2">
    <source>
        <dbReference type="EMBL" id="WTS17255.1"/>
    </source>
</evidence>
<feature type="compositionally biased region" description="Low complexity" evidence="1">
    <location>
        <begin position="16"/>
        <end position="29"/>
    </location>
</feature>
<proteinExistence type="predicted"/>
<reference evidence="2" key="1">
    <citation type="submission" date="2022-10" db="EMBL/GenBank/DDBJ databases">
        <title>The complete genomes of actinobacterial strains from the NBC collection.</title>
        <authorList>
            <person name="Joergensen T.S."/>
            <person name="Alvarez Arevalo M."/>
            <person name="Sterndorff E.B."/>
            <person name="Faurdal D."/>
            <person name="Vuksanovic O."/>
            <person name="Mourched A.-S."/>
            <person name="Charusanti P."/>
            <person name="Shaw S."/>
            <person name="Blin K."/>
            <person name="Weber T."/>
        </authorList>
    </citation>
    <scope>NUCLEOTIDE SEQUENCE</scope>
    <source>
        <strain evidence="2">NBC_00119</strain>
    </source>
</reference>
<gene>
    <name evidence="2" type="ORF">OHU69_43190</name>
</gene>
<evidence type="ECO:0000256" key="1">
    <source>
        <dbReference type="SAM" id="MobiDB-lite"/>
    </source>
</evidence>
<protein>
    <submittedName>
        <fullName evidence="2">Uncharacterized protein</fullName>
    </submittedName>
</protein>
<feature type="region of interest" description="Disordered" evidence="1">
    <location>
        <begin position="1"/>
        <end position="71"/>
    </location>
</feature>
<feature type="compositionally biased region" description="Low complexity" evidence="1">
    <location>
        <begin position="130"/>
        <end position="141"/>
    </location>
</feature>
<dbReference type="EMBL" id="CP108195">
    <property type="protein sequence ID" value="WTS17255.1"/>
    <property type="molecule type" value="Genomic_DNA"/>
</dbReference>
<name>A0AAU1UJG6_9ACTN</name>